<dbReference type="AlphaFoldDB" id="A0AB34Q1A7"/>
<dbReference type="EMBL" id="AJIX01000002">
    <property type="protein sequence ID" value="KGR21927.1"/>
    <property type="molecule type" value="Genomic_DNA"/>
</dbReference>
<evidence type="ECO:0000313" key="9">
    <source>
        <dbReference type="Proteomes" id="UP000030161"/>
    </source>
</evidence>
<sequence length="155" mass="17335">MSLVSLSKFCAHVKNCLNVTLSKTSVPYNRSNLQVAMALYQQGFISSIQRGSTVGPDLKPTEVTPDNINSRRLWIDLKYRNNQSVIRQLELISKPSKKIDLTTEEIKALASGLKVRNIPALQPAECIFIKHDKDILEVQEAAKKGISGQALFRVR</sequence>
<proteinExistence type="inferred from homology"/>
<dbReference type="Pfam" id="PF00410">
    <property type="entry name" value="Ribosomal_S8"/>
    <property type="match status" value="1"/>
</dbReference>
<comment type="function">
    <text evidence="6">Component of the mitochondrial ribosome (mitoribosome), a dedicated translation machinery responsible for the synthesis of mitochondrial genome-encoded proteins, including at least some of the essential transmembrane subunits of the mitochondrial respiratory chain. The mitoribosomes are attached to the mitochondrial inner membrane and translation products are cotranslationally integrated into the membrane.</text>
</comment>
<protein>
    <recommendedName>
        <fullName evidence="7">Small ribosomal subunit protein uS8m</fullName>
    </recommendedName>
</protein>
<evidence type="ECO:0000256" key="4">
    <source>
        <dbReference type="ARBA" id="ARBA00023128"/>
    </source>
</evidence>
<evidence type="ECO:0000256" key="5">
    <source>
        <dbReference type="ARBA" id="ARBA00023274"/>
    </source>
</evidence>
<gene>
    <name evidence="8" type="ORF">MG3_00148</name>
</gene>
<dbReference type="Gene3D" id="3.30.1490.10">
    <property type="match status" value="1"/>
</dbReference>
<dbReference type="InterPro" id="IPR035987">
    <property type="entry name" value="Ribosomal_uS8_sf"/>
</dbReference>
<dbReference type="SUPFAM" id="SSF56047">
    <property type="entry name" value="Ribosomal protein S8"/>
    <property type="match status" value="1"/>
</dbReference>
<comment type="caution">
    <text evidence="8">The sequence shown here is derived from an EMBL/GenBank/DDBJ whole genome shotgun (WGS) entry which is preliminary data.</text>
</comment>
<evidence type="ECO:0000256" key="7">
    <source>
        <dbReference type="ARBA" id="ARBA00071383"/>
    </source>
</evidence>
<dbReference type="GO" id="GO:0005840">
    <property type="term" value="C:ribosome"/>
    <property type="evidence" value="ECO:0007669"/>
    <property type="project" value="UniProtKB-KW"/>
</dbReference>
<name>A0AB34Q1A7_CANAX</name>
<evidence type="ECO:0000256" key="2">
    <source>
        <dbReference type="ARBA" id="ARBA00006471"/>
    </source>
</evidence>
<organism evidence="8 9">
    <name type="scientific">Candida albicans P78048</name>
    <dbReference type="NCBI Taxonomy" id="1094989"/>
    <lineage>
        <taxon>Eukaryota</taxon>
        <taxon>Fungi</taxon>
        <taxon>Dikarya</taxon>
        <taxon>Ascomycota</taxon>
        <taxon>Saccharomycotina</taxon>
        <taxon>Pichiomycetes</taxon>
        <taxon>Debaryomycetaceae</taxon>
        <taxon>Candida/Lodderomyces clade</taxon>
        <taxon>Candida</taxon>
    </lineage>
</organism>
<dbReference type="GO" id="GO:0003735">
    <property type="term" value="F:structural constituent of ribosome"/>
    <property type="evidence" value="ECO:0007669"/>
    <property type="project" value="InterPro"/>
</dbReference>
<dbReference type="FunFam" id="3.30.1490.10:FF:000005">
    <property type="entry name" value="Mitochondrial 40S ribosomal protein S8"/>
    <property type="match status" value="1"/>
</dbReference>
<keyword evidence="4" id="KW-0496">Mitochondrion</keyword>
<accession>A0AB34Q1A7</accession>
<dbReference type="GO" id="GO:0005739">
    <property type="term" value="C:mitochondrion"/>
    <property type="evidence" value="ECO:0007669"/>
    <property type="project" value="UniProtKB-SubCell"/>
</dbReference>
<evidence type="ECO:0000313" key="8">
    <source>
        <dbReference type="EMBL" id="KGR21927.1"/>
    </source>
</evidence>
<comment type="subcellular location">
    <subcellularLocation>
        <location evidence="1">Mitochondrion</location>
    </subcellularLocation>
</comment>
<dbReference type="Gene3D" id="3.30.1370.30">
    <property type="match status" value="1"/>
</dbReference>
<comment type="similarity">
    <text evidence="2">Belongs to the universal ribosomal protein uS8 family.</text>
</comment>
<dbReference type="FunFam" id="3.30.1370.30:FF:000006">
    <property type="entry name" value="40S ribosomal protein S8"/>
    <property type="match status" value="1"/>
</dbReference>
<evidence type="ECO:0000256" key="1">
    <source>
        <dbReference type="ARBA" id="ARBA00004173"/>
    </source>
</evidence>
<keyword evidence="3" id="KW-0689">Ribosomal protein</keyword>
<dbReference type="GO" id="GO:1990904">
    <property type="term" value="C:ribonucleoprotein complex"/>
    <property type="evidence" value="ECO:0007669"/>
    <property type="project" value="UniProtKB-KW"/>
</dbReference>
<dbReference type="Proteomes" id="UP000030161">
    <property type="component" value="Unassembled WGS sequence"/>
</dbReference>
<evidence type="ECO:0000256" key="3">
    <source>
        <dbReference type="ARBA" id="ARBA00022980"/>
    </source>
</evidence>
<dbReference type="GO" id="GO:0006412">
    <property type="term" value="P:translation"/>
    <property type="evidence" value="ECO:0007669"/>
    <property type="project" value="InterPro"/>
</dbReference>
<reference evidence="8 9" key="1">
    <citation type="submission" date="2013-12" db="EMBL/GenBank/DDBJ databases">
        <title>The Genome Sequence of Candida albicans P78048.</title>
        <authorList>
            <consortium name="The Broad Institute Genome Sequencing Platform"/>
            <consortium name="The Broad Institute Genome Sequencing Center for Infectious Disease"/>
            <person name="Cuomo C."/>
            <person name="Bennett R."/>
            <person name="Hirakawa M."/>
            <person name="Noverr M."/>
            <person name="Mitchell A."/>
            <person name="Young S.K."/>
            <person name="Zeng Q."/>
            <person name="Gargeya S."/>
            <person name="Fitzgerald M."/>
            <person name="Abouelleil A."/>
            <person name="Alvarado L."/>
            <person name="Berlin A.M."/>
            <person name="Chapman S.B."/>
            <person name="Dewar J."/>
            <person name="Goldberg J."/>
            <person name="Griggs A."/>
            <person name="Gujja S."/>
            <person name="Hansen M."/>
            <person name="Howarth C."/>
            <person name="Imamovic A."/>
            <person name="Larimer J."/>
            <person name="McCowan C."/>
            <person name="Murphy C."/>
            <person name="Pearson M."/>
            <person name="Priest M."/>
            <person name="Roberts A."/>
            <person name="Saif S."/>
            <person name="Shea T."/>
            <person name="Sykes S."/>
            <person name="Wortman J."/>
            <person name="Nusbaum C."/>
            <person name="Birren B."/>
        </authorList>
    </citation>
    <scope>NUCLEOTIDE SEQUENCE [LARGE SCALE GENOMIC DNA]</scope>
    <source>
        <strain evidence="8 9">P78048</strain>
    </source>
</reference>
<evidence type="ECO:0000256" key="6">
    <source>
        <dbReference type="ARBA" id="ARBA00037226"/>
    </source>
</evidence>
<keyword evidence="5" id="KW-0687">Ribonucleoprotein</keyword>
<dbReference type="SMR" id="A0AB34Q1A7"/>
<dbReference type="InterPro" id="IPR000630">
    <property type="entry name" value="Ribosomal_uS8"/>
</dbReference>